<accession>A0AC35TX13</accession>
<evidence type="ECO:0000313" key="2">
    <source>
        <dbReference type="WBParaSite" id="RSKR_0000510000.1"/>
    </source>
</evidence>
<protein>
    <submittedName>
        <fullName evidence="2">MARVEL domain-containing protein</fullName>
    </submittedName>
</protein>
<sequence>MAIEFNKQFPLAAPYGRIQLGKVIFSFTLFVIVCLMKFHYDGMGIVKFSTTTFGFFSFVIFVLHCLGLQDRTATSNNVVMFWPLALVDFIIGCLATFFFGIGTLILVVSLFGAINHEAMFFISYLLATLNCALLFVLYGYYNILLYRQLPNGNLKCLITMVVHGDRVVVVSDLPTFSPTGPPPSSFAQPSMRAGDRTVFTTLKSPY</sequence>
<name>A0AC35TX13_9BILA</name>
<evidence type="ECO:0000313" key="1">
    <source>
        <dbReference type="Proteomes" id="UP000095286"/>
    </source>
</evidence>
<proteinExistence type="predicted"/>
<organism evidence="1 2">
    <name type="scientific">Rhabditophanes sp. KR3021</name>
    <dbReference type="NCBI Taxonomy" id="114890"/>
    <lineage>
        <taxon>Eukaryota</taxon>
        <taxon>Metazoa</taxon>
        <taxon>Ecdysozoa</taxon>
        <taxon>Nematoda</taxon>
        <taxon>Chromadorea</taxon>
        <taxon>Rhabditida</taxon>
        <taxon>Tylenchina</taxon>
        <taxon>Panagrolaimomorpha</taxon>
        <taxon>Strongyloidoidea</taxon>
        <taxon>Alloionematidae</taxon>
        <taxon>Rhabditophanes</taxon>
    </lineage>
</organism>
<reference evidence="2" key="1">
    <citation type="submission" date="2016-11" db="UniProtKB">
        <authorList>
            <consortium name="WormBaseParasite"/>
        </authorList>
    </citation>
    <scope>IDENTIFICATION</scope>
    <source>
        <strain evidence="2">KR3021</strain>
    </source>
</reference>
<dbReference type="WBParaSite" id="RSKR_0000510000.1">
    <property type="protein sequence ID" value="RSKR_0000510000.1"/>
    <property type="gene ID" value="RSKR_0000510000"/>
</dbReference>
<dbReference type="Proteomes" id="UP000095286">
    <property type="component" value="Unplaced"/>
</dbReference>